<feature type="domain" description="GGDEF" evidence="3">
    <location>
        <begin position="206"/>
        <end position="340"/>
    </location>
</feature>
<dbReference type="InterPro" id="IPR000160">
    <property type="entry name" value="GGDEF_dom"/>
</dbReference>
<dbReference type="SUPFAM" id="SSF55781">
    <property type="entry name" value="GAF domain-like"/>
    <property type="match status" value="1"/>
</dbReference>
<dbReference type="InterPro" id="IPR029787">
    <property type="entry name" value="Nucleotide_cyclase"/>
</dbReference>
<dbReference type="PROSITE" id="PS50887">
    <property type="entry name" value="GGDEF"/>
    <property type="match status" value="1"/>
</dbReference>
<dbReference type="GO" id="GO:0043709">
    <property type="term" value="P:cell adhesion involved in single-species biofilm formation"/>
    <property type="evidence" value="ECO:0007669"/>
    <property type="project" value="TreeGrafter"/>
</dbReference>
<protein>
    <recommendedName>
        <fullName evidence="1">diguanylate cyclase</fullName>
        <ecNumber evidence="1">2.7.7.65</ecNumber>
    </recommendedName>
</protein>
<keyword evidence="5" id="KW-1185">Reference proteome</keyword>
<evidence type="ECO:0000256" key="2">
    <source>
        <dbReference type="ARBA" id="ARBA00034247"/>
    </source>
</evidence>
<dbReference type="GO" id="GO:0052621">
    <property type="term" value="F:diguanylate cyclase activity"/>
    <property type="evidence" value="ECO:0007669"/>
    <property type="project" value="UniProtKB-EC"/>
</dbReference>
<evidence type="ECO:0000259" key="3">
    <source>
        <dbReference type="PROSITE" id="PS50887"/>
    </source>
</evidence>
<sequence length="353" mass="38315">MPAAPASPYEARRLAAVQKLRLLGTPAEERFDKITRLARHMFEVPMACLDIVGEKLAWLKSVQGFDGIEGLRKDSYCHYTVLDDGVCLVQDARTDTRVFDSVLADYWVFYAGAPLHFEGERVGVLCIGDSNPRDFDAEKMSSLIDLASLAERELQLAALSEAQVALAASHEELEMKARIDVLTHLWNRGAILEIANAECAAAQTDKPMAALMLDIDHFKTINDTHGHPAGDEVLRVVASRLRAAIRKSDAVGRYGGEEFLIILPDADLTAAADISERIRQEVASSPISFGELTIPVTCSIGYSIVQNTVQDAISSLIGRADSALYRAKSSGRNRVEVGAASCDEDVIADAVGV</sequence>
<comment type="catalytic activity">
    <reaction evidence="2">
        <text>2 GTP = 3',3'-c-di-GMP + 2 diphosphate</text>
        <dbReference type="Rhea" id="RHEA:24898"/>
        <dbReference type="ChEBI" id="CHEBI:33019"/>
        <dbReference type="ChEBI" id="CHEBI:37565"/>
        <dbReference type="ChEBI" id="CHEBI:58805"/>
        <dbReference type="EC" id="2.7.7.65"/>
    </reaction>
</comment>
<evidence type="ECO:0000256" key="1">
    <source>
        <dbReference type="ARBA" id="ARBA00012528"/>
    </source>
</evidence>
<dbReference type="RefSeq" id="WP_083345850.1">
    <property type="nucleotide sequence ID" value="NZ_LT629690.1"/>
</dbReference>
<dbReference type="Gene3D" id="3.30.70.270">
    <property type="match status" value="1"/>
</dbReference>
<dbReference type="SUPFAM" id="SSF55073">
    <property type="entry name" value="Nucleotide cyclase"/>
    <property type="match status" value="1"/>
</dbReference>
<dbReference type="Proteomes" id="UP000182427">
    <property type="component" value="Chromosome I"/>
</dbReference>
<dbReference type="OrthoDB" id="9759607at2"/>
<dbReference type="PANTHER" id="PTHR45138">
    <property type="entry name" value="REGULATORY COMPONENTS OF SENSORY TRANSDUCTION SYSTEM"/>
    <property type="match status" value="1"/>
</dbReference>
<gene>
    <name evidence="4" type="ORF">SAMN05444167_3000</name>
</gene>
<dbReference type="NCBIfam" id="TIGR00254">
    <property type="entry name" value="GGDEF"/>
    <property type="match status" value="1"/>
</dbReference>
<dbReference type="Gene3D" id="3.30.450.40">
    <property type="match status" value="1"/>
</dbReference>
<dbReference type="CDD" id="cd01949">
    <property type="entry name" value="GGDEF"/>
    <property type="match status" value="1"/>
</dbReference>
<name>A0A1G7N470_9BACT</name>
<dbReference type="EMBL" id="LT629690">
    <property type="protein sequence ID" value="SDF68707.1"/>
    <property type="molecule type" value="Genomic_DNA"/>
</dbReference>
<dbReference type="InterPro" id="IPR003018">
    <property type="entry name" value="GAF"/>
</dbReference>
<evidence type="ECO:0000313" key="4">
    <source>
        <dbReference type="EMBL" id="SDF68707.1"/>
    </source>
</evidence>
<accession>A0A1G7N470</accession>
<dbReference type="Pfam" id="PF00990">
    <property type="entry name" value="GGDEF"/>
    <property type="match status" value="1"/>
</dbReference>
<organism evidence="4 5">
    <name type="scientific">Terriglobus roseus</name>
    <dbReference type="NCBI Taxonomy" id="392734"/>
    <lineage>
        <taxon>Bacteria</taxon>
        <taxon>Pseudomonadati</taxon>
        <taxon>Acidobacteriota</taxon>
        <taxon>Terriglobia</taxon>
        <taxon>Terriglobales</taxon>
        <taxon>Acidobacteriaceae</taxon>
        <taxon>Terriglobus</taxon>
    </lineage>
</organism>
<dbReference type="GO" id="GO:1902201">
    <property type="term" value="P:negative regulation of bacterial-type flagellum-dependent cell motility"/>
    <property type="evidence" value="ECO:0007669"/>
    <property type="project" value="TreeGrafter"/>
</dbReference>
<dbReference type="InterPro" id="IPR029016">
    <property type="entry name" value="GAF-like_dom_sf"/>
</dbReference>
<dbReference type="AlphaFoldDB" id="A0A1G7N470"/>
<dbReference type="PANTHER" id="PTHR45138:SF9">
    <property type="entry name" value="DIGUANYLATE CYCLASE DGCM-RELATED"/>
    <property type="match status" value="1"/>
</dbReference>
<dbReference type="GO" id="GO:0005886">
    <property type="term" value="C:plasma membrane"/>
    <property type="evidence" value="ECO:0007669"/>
    <property type="project" value="TreeGrafter"/>
</dbReference>
<reference evidence="5" key="1">
    <citation type="submission" date="2016-10" db="EMBL/GenBank/DDBJ databases">
        <authorList>
            <person name="Varghese N."/>
            <person name="Submissions S."/>
        </authorList>
    </citation>
    <scope>NUCLEOTIDE SEQUENCE [LARGE SCALE GENOMIC DNA]</scope>
    <source>
        <strain evidence="5">GAS232</strain>
    </source>
</reference>
<dbReference type="FunFam" id="3.30.70.270:FF:000001">
    <property type="entry name" value="Diguanylate cyclase domain protein"/>
    <property type="match status" value="1"/>
</dbReference>
<dbReference type="EC" id="2.7.7.65" evidence="1"/>
<evidence type="ECO:0000313" key="5">
    <source>
        <dbReference type="Proteomes" id="UP000182427"/>
    </source>
</evidence>
<dbReference type="Pfam" id="PF01590">
    <property type="entry name" value="GAF"/>
    <property type="match status" value="1"/>
</dbReference>
<proteinExistence type="predicted"/>
<dbReference type="SMART" id="SM00065">
    <property type="entry name" value="GAF"/>
    <property type="match status" value="1"/>
</dbReference>
<dbReference type="InterPro" id="IPR043128">
    <property type="entry name" value="Rev_trsase/Diguanyl_cyclase"/>
</dbReference>
<dbReference type="InterPro" id="IPR050469">
    <property type="entry name" value="Diguanylate_Cyclase"/>
</dbReference>
<dbReference type="SMART" id="SM00267">
    <property type="entry name" value="GGDEF"/>
    <property type="match status" value="1"/>
</dbReference>